<dbReference type="Gene3D" id="1.10.10.1710">
    <property type="entry name" value="Deoxyribodipyrimidine photolyase-related"/>
    <property type="match status" value="1"/>
</dbReference>
<gene>
    <name evidence="1" type="ORF">JCM31826_06960</name>
</gene>
<dbReference type="InterPro" id="IPR036134">
    <property type="entry name" value="Crypto/Photolyase_FAD-like_sf"/>
</dbReference>
<keyword evidence="2" id="KW-1185">Reference proteome</keyword>
<dbReference type="Proteomes" id="UP000286715">
    <property type="component" value="Unassembled WGS sequence"/>
</dbReference>
<dbReference type="RefSeq" id="WP_124397276.1">
    <property type="nucleotide sequence ID" value="NZ_BHZE01000005.1"/>
</dbReference>
<dbReference type="InterPro" id="IPR014729">
    <property type="entry name" value="Rossmann-like_a/b/a_fold"/>
</dbReference>
<dbReference type="EMBL" id="BHZE01000005">
    <property type="protein sequence ID" value="GCD77214.1"/>
    <property type="molecule type" value="Genomic_DNA"/>
</dbReference>
<dbReference type="GO" id="GO:0016829">
    <property type="term" value="F:lyase activity"/>
    <property type="evidence" value="ECO:0007669"/>
    <property type="project" value="UniProtKB-KW"/>
</dbReference>
<proteinExistence type="predicted"/>
<dbReference type="Pfam" id="PF04244">
    <property type="entry name" value="DPRP"/>
    <property type="match status" value="1"/>
</dbReference>
<protein>
    <submittedName>
        <fullName evidence="1">Cryptochrome/photolyase family protein</fullName>
    </submittedName>
</protein>
<keyword evidence="1" id="KW-0456">Lyase</keyword>
<dbReference type="PANTHER" id="PTHR38657:SF1">
    <property type="entry name" value="SLR1343 PROTEIN"/>
    <property type="match status" value="1"/>
</dbReference>
<dbReference type="InterPro" id="IPR052551">
    <property type="entry name" value="UV-DNA_repair_photolyase"/>
</dbReference>
<sequence length="510" mass="59976">MILRLILGDQLNIQHSWFTEVRSDVVYTLMEVRSETDYVAHHIQKIAAIFLAMRAFAEKLGSKGHKVEYFTLDHPQNQQSFLKNIIQLCNKYPIKQVEYQEPDEYRVDKMLAELKNALGIPVKMVSSEHFLADRNSLAEVFAGKKMHLLETYYRHFRKKYNILLDHNGQPIGGRWNYDAENRQAYPKNHVPPAPLLFHHKADEIVELVKKLGITTIGHIPGNEIHYPINRQEALELLEYFAKNLLAWFGTFQDAMHTHYATGYHSRLSFALNIKILHPLEVISRCVDEWESRPDEISLSQIEGFVRQILGWREYMRAIYWARMPEYAMLNFFNHTRPLPSWYWTGKTRMNCLRHAIGQSLSMAYAHHIQRLMVTGNFALLAGCHPDEVDRWYLGIYIDAFEWVEITNTRGMSQFADGGIVGTKPYVSSANYIRKMSNYCDGCYYNPKMRYGERACPFNSLFWHFYSRNRSLLEKNPRIGMMYQTWDKMEESEKNKILNQAESYLHMMNEL</sequence>
<organism evidence="1 2">
    <name type="scientific">Thermaurantimonas aggregans</name>
    <dbReference type="NCBI Taxonomy" id="2173829"/>
    <lineage>
        <taxon>Bacteria</taxon>
        <taxon>Pseudomonadati</taxon>
        <taxon>Bacteroidota</taxon>
        <taxon>Flavobacteriia</taxon>
        <taxon>Flavobacteriales</taxon>
        <taxon>Schleiferiaceae</taxon>
        <taxon>Thermaurantimonas</taxon>
    </lineage>
</organism>
<reference evidence="1 2" key="1">
    <citation type="submission" date="2018-11" db="EMBL/GenBank/DDBJ databases">
        <title>Schleiferia aggregans sp. nov., a moderately thermophilic heterotrophic bacterium isolated from microbial mats at a terrestrial hot spring.</title>
        <authorList>
            <person name="Iino T."/>
            <person name="Ohkuma M."/>
            <person name="Haruta S."/>
        </authorList>
    </citation>
    <scope>NUCLEOTIDE SEQUENCE [LARGE SCALE GENOMIC DNA]</scope>
    <source>
        <strain evidence="1 2">LA</strain>
    </source>
</reference>
<dbReference type="Gene3D" id="3.40.50.620">
    <property type="entry name" value="HUPs"/>
    <property type="match status" value="1"/>
</dbReference>
<dbReference type="AlphaFoldDB" id="A0A401XJP2"/>
<evidence type="ECO:0000313" key="2">
    <source>
        <dbReference type="Proteomes" id="UP000286715"/>
    </source>
</evidence>
<dbReference type="Gene3D" id="1.10.579.10">
    <property type="entry name" value="DNA Cyclobutane Dipyrimidine Photolyase, subunit A, domain 3"/>
    <property type="match status" value="1"/>
</dbReference>
<dbReference type="SUPFAM" id="SSF48173">
    <property type="entry name" value="Cryptochrome/photolyase FAD-binding domain"/>
    <property type="match status" value="1"/>
</dbReference>
<comment type="caution">
    <text evidence="1">The sequence shown here is derived from an EMBL/GenBank/DDBJ whole genome shotgun (WGS) entry which is preliminary data.</text>
</comment>
<accession>A0A401XJP2</accession>
<dbReference type="Gene3D" id="1.25.40.80">
    <property type="match status" value="1"/>
</dbReference>
<dbReference type="InterPro" id="IPR007357">
    <property type="entry name" value="PhrB-like"/>
</dbReference>
<dbReference type="PANTHER" id="PTHR38657">
    <property type="entry name" value="SLR1343 PROTEIN"/>
    <property type="match status" value="1"/>
</dbReference>
<name>A0A401XJP2_9FLAO</name>
<evidence type="ECO:0000313" key="1">
    <source>
        <dbReference type="EMBL" id="GCD77214.1"/>
    </source>
</evidence>
<dbReference type="OrthoDB" id="5288100at2"/>